<comment type="subcellular location">
    <subcellularLocation>
        <location evidence="1">Membrane</location>
        <topology evidence="1">Multi-pass membrane protein</topology>
    </subcellularLocation>
</comment>
<evidence type="ECO:0000313" key="8">
    <source>
        <dbReference type="Proteomes" id="UP001500837"/>
    </source>
</evidence>
<feature type="transmembrane region" description="Helical" evidence="6">
    <location>
        <begin position="256"/>
        <end position="279"/>
    </location>
</feature>
<dbReference type="Pfam" id="PF01226">
    <property type="entry name" value="Form_Nir_trans"/>
    <property type="match status" value="1"/>
</dbReference>
<dbReference type="PANTHER" id="PTHR30520:SF2">
    <property type="entry name" value="INNER MEMBRANE PROTEIN YFDC"/>
    <property type="match status" value="1"/>
</dbReference>
<feature type="transmembrane region" description="Helical" evidence="6">
    <location>
        <begin position="214"/>
        <end position="236"/>
    </location>
</feature>
<evidence type="ECO:0000256" key="1">
    <source>
        <dbReference type="ARBA" id="ARBA00004141"/>
    </source>
</evidence>
<dbReference type="GO" id="GO:0015499">
    <property type="term" value="F:formate transmembrane transporter activity"/>
    <property type="evidence" value="ECO:0007669"/>
    <property type="project" value="TreeGrafter"/>
</dbReference>
<dbReference type="PANTHER" id="PTHR30520">
    <property type="entry name" value="FORMATE TRANSPORTER-RELATED"/>
    <property type="match status" value="1"/>
</dbReference>
<keyword evidence="8" id="KW-1185">Reference proteome</keyword>
<dbReference type="Gene3D" id="1.20.1080.10">
    <property type="entry name" value="Glycerol uptake facilitator protein"/>
    <property type="match status" value="1"/>
</dbReference>
<comment type="caution">
    <text evidence="7">The sequence shown here is derived from an EMBL/GenBank/DDBJ whole genome shotgun (WGS) entry which is preliminary data.</text>
</comment>
<organism evidence="7 8">
    <name type="scientific">Halarchaeum salinum</name>
    <dbReference type="NCBI Taxonomy" id="489912"/>
    <lineage>
        <taxon>Archaea</taxon>
        <taxon>Methanobacteriati</taxon>
        <taxon>Methanobacteriota</taxon>
        <taxon>Stenosarchaea group</taxon>
        <taxon>Halobacteria</taxon>
        <taxon>Halobacteriales</taxon>
        <taxon>Halobacteriaceae</taxon>
    </lineage>
</organism>
<dbReference type="GO" id="GO:0005886">
    <property type="term" value="C:plasma membrane"/>
    <property type="evidence" value="ECO:0007669"/>
    <property type="project" value="TreeGrafter"/>
</dbReference>
<reference evidence="7 8" key="1">
    <citation type="journal article" date="2019" name="Int. J. Syst. Evol. Microbiol.">
        <title>The Global Catalogue of Microorganisms (GCM) 10K type strain sequencing project: providing services to taxonomists for standard genome sequencing and annotation.</title>
        <authorList>
            <consortium name="The Broad Institute Genomics Platform"/>
            <consortium name="The Broad Institute Genome Sequencing Center for Infectious Disease"/>
            <person name="Wu L."/>
            <person name="Ma J."/>
        </authorList>
    </citation>
    <scope>NUCLEOTIDE SEQUENCE [LARGE SCALE GENOMIC DNA]</scope>
    <source>
        <strain evidence="7 8">JCM 16330</strain>
    </source>
</reference>
<dbReference type="AlphaFoldDB" id="A0AAV3S601"/>
<feature type="transmembrane region" description="Helical" evidence="6">
    <location>
        <begin position="140"/>
        <end position="166"/>
    </location>
</feature>
<feature type="transmembrane region" description="Helical" evidence="6">
    <location>
        <begin position="91"/>
        <end position="110"/>
    </location>
</feature>
<dbReference type="EMBL" id="BAAABL010000033">
    <property type="protein sequence ID" value="GAA0294926.1"/>
    <property type="molecule type" value="Genomic_DNA"/>
</dbReference>
<feature type="compositionally biased region" description="Acidic residues" evidence="5">
    <location>
        <begin position="18"/>
        <end position="29"/>
    </location>
</feature>
<evidence type="ECO:0000256" key="5">
    <source>
        <dbReference type="SAM" id="MobiDB-lite"/>
    </source>
</evidence>
<dbReference type="Proteomes" id="UP001500837">
    <property type="component" value="Unassembled WGS sequence"/>
</dbReference>
<gene>
    <name evidence="7" type="ORF">GCM10009066_06770</name>
</gene>
<sequence>MRARGLIGSAPNPHTVSDDESPAEFEADVPPDQGTSGTDILARQIRSGLNELQRPADGLLLSALSAGLDIGFGPLFMGIVLTFTAGVYDPATQRLLVANAYAIGFVFVVLGRSELFTEHTTLAVLPVLDGRSTFASLARLWGLVYVGNVVGASIFAAAMVWLAPAYGIINYGVFAELAAPLLHHSAPVVFAGAVLAGWLMGLLSWLVAGADGTIARFAVVWLVTAAIGLAHLPHSIAGTVEVLAGVLTSDAYPLVAYLRFLVVATTGNIVGGVVFVALLKYGHVVRGSE</sequence>
<dbReference type="InterPro" id="IPR023271">
    <property type="entry name" value="Aquaporin-like"/>
</dbReference>
<evidence type="ECO:0000256" key="4">
    <source>
        <dbReference type="ARBA" id="ARBA00023136"/>
    </source>
</evidence>
<accession>A0AAV3S601</accession>
<feature type="transmembrane region" description="Helical" evidence="6">
    <location>
        <begin position="186"/>
        <end position="207"/>
    </location>
</feature>
<feature type="region of interest" description="Disordered" evidence="5">
    <location>
        <begin position="1"/>
        <end position="37"/>
    </location>
</feature>
<keyword evidence="3 6" id="KW-1133">Transmembrane helix</keyword>
<keyword evidence="2 6" id="KW-0812">Transmembrane</keyword>
<evidence type="ECO:0000256" key="6">
    <source>
        <dbReference type="SAM" id="Phobius"/>
    </source>
</evidence>
<evidence type="ECO:0000256" key="3">
    <source>
        <dbReference type="ARBA" id="ARBA00022989"/>
    </source>
</evidence>
<evidence type="ECO:0000313" key="7">
    <source>
        <dbReference type="EMBL" id="GAA0294926.1"/>
    </source>
</evidence>
<proteinExistence type="predicted"/>
<feature type="transmembrane region" description="Helical" evidence="6">
    <location>
        <begin position="59"/>
        <end position="85"/>
    </location>
</feature>
<protein>
    <submittedName>
        <fullName evidence="7">Formate/nitrite transporter family protein</fullName>
    </submittedName>
</protein>
<evidence type="ECO:0000256" key="2">
    <source>
        <dbReference type="ARBA" id="ARBA00022692"/>
    </source>
</evidence>
<name>A0AAV3S601_9EURY</name>
<dbReference type="InterPro" id="IPR000292">
    <property type="entry name" value="For/NO2_transpt"/>
</dbReference>
<keyword evidence="4 6" id="KW-0472">Membrane</keyword>